<feature type="region of interest" description="Disordered" evidence="9">
    <location>
        <begin position="503"/>
        <end position="572"/>
    </location>
</feature>
<reference evidence="11" key="1">
    <citation type="journal article" date="2022" name="Cell">
        <title>Repeat-based holocentromeres influence genome architecture and karyotype evolution.</title>
        <authorList>
            <person name="Hofstatter P.G."/>
            <person name="Thangavel G."/>
            <person name="Lux T."/>
            <person name="Neumann P."/>
            <person name="Vondrak T."/>
            <person name="Novak P."/>
            <person name="Zhang M."/>
            <person name="Costa L."/>
            <person name="Castellani M."/>
            <person name="Scott A."/>
            <person name="Toegelov H."/>
            <person name="Fuchs J."/>
            <person name="Mata-Sucre Y."/>
            <person name="Dias Y."/>
            <person name="Vanzela A.L.L."/>
            <person name="Huettel B."/>
            <person name="Almeida C.C.S."/>
            <person name="Simkova H."/>
            <person name="Souza G."/>
            <person name="Pedrosa-Harand A."/>
            <person name="Macas J."/>
            <person name="Mayer K.F.X."/>
            <person name="Houben A."/>
            <person name="Marques A."/>
        </authorList>
    </citation>
    <scope>NUCLEOTIDE SEQUENCE</scope>
    <source>
        <strain evidence="11">RhyBre1mFocal</strain>
    </source>
</reference>
<dbReference type="OrthoDB" id="538223at2759"/>
<dbReference type="CDD" id="cd00200">
    <property type="entry name" value="WD40"/>
    <property type="match status" value="1"/>
</dbReference>
<keyword evidence="6 7" id="KW-0206">Cytoskeleton</keyword>
<keyword evidence="4 7" id="KW-0493">Microtubule</keyword>
<dbReference type="GO" id="GO:0005874">
    <property type="term" value="C:microtubule"/>
    <property type="evidence" value="ECO:0007669"/>
    <property type="project" value="UniProtKB-KW"/>
</dbReference>
<evidence type="ECO:0000256" key="3">
    <source>
        <dbReference type="ARBA" id="ARBA00022574"/>
    </source>
</evidence>
<dbReference type="GO" id="GO:0051510">
    <property type="term" value="P:regulation of unidimensional cell growth"/>
    <property type="evidence" value="ECO:0007669"/>
    <property type="project" value="UniProtKB-ARBA"/>
</dbReference>
<evidence type="ECO:0000256" key="9">
    <source>
        <dbReference type="SAM" id="MobiDB-lite"/>
    </source>
</evidence>
<dbReference type="InterPro" id="IPR001680">
    <property type="entry name" value="WD40_rpt"/>
</dbReference>
<dbReference type="PROSITE" id="PS50082">
    <property type="entry name" value="WD_REPEATS_2"/>
    <property type="match status" value="5"/>
</dbReference>
<feature type="repeat" description="WD" evidence="8">
    <location>
        <begin position="97"/>
        <end position="138"/>
    </location>
</feature>
<dbReference type="SUPFAM" id="SSF50978">
    <property type="entry name" value="WD40 repeat-like"/>
    <property type="match status" value="1"/>
</dbReference>
<evidence type="ECO:0000313" key="12">
    <source>
        <dbReference type="Proteomes" id="UP001151287"/>
    </source>
</evidence>
<dbReference type="FunFam" id="2.130.10.10:FF:000192">
    <property type="entry name" value="Katanin p80 WD40 repeat-containing subunit B1 homolog"/>
    <property type="match status" value="1"/>
</dbReference>
<feature type="repeat" description="WD" evidence="8">
    <location>
        <begin position="55"/>
        <end position="96"/>
    </location>
</feature>
<feature type="domain" description="Katanin p80 subunit C-terminal" evidence="10">
    <location>
        <begin position="629"/>
        <end position="785"/>
    </location>
</feature>
<sequence length="793" mass="87432">MTTKRAYKLQEFVAHTSNVNCLKIGRKSSRILLTGGEDHKVNLWAIGKPNAILSLSGHSSSVESVNFDPSEVIVAGGAASGTIKLWDLEEAKVVRSLTGHRSNCMSIDFHPFGEFFASGSLDTNLKIWDIRRKSCIHTYKGHTRGVNVLRFTPDGKWVVSGGEDNSVKIWDLTAGKLLNDFKLHEGQIQCLDFHPNEFLLATGSADKTVKFWDLETFEMIGSSGPETAQSPNNSPQVPLSQQMLRYTGGVRAMTFNSDGKSIFCGLHESMKVLSWEPIRCHDIVDVGWSKLCDLHVHDGKLLGCSYNQTCVGIWVVDLSKLEPYAVRNAEKKSNISNDPPLQTESNLKATFTRLSISKDSAPTSPKKSVQSSKPPIIVPPVLPRKIPSKPLPAPSITSNKSDDSDMAPPLSRTTSAREGANNNPPHASLSRSRSKETACFVPVVVPRTDFKEATVTHSRTRLRETTLVAPVVLPTSNPRVEIETNTASRENKDLAVLVPKATVRIGTRRKHTEDDSDRDEGSRPGNRENIESSAIATRHRRGYSTSGVSGKPLSSHDGDLEPINSNRTGTVGTTPVQSYNIGYRAARPPIVIWDRSKHAPMHEGLRSLVAGKETESASDEDAIADLMENHQNFLTTGQTRLTKLQVIHRLWAKNDFKGVINALQKMSDLAVSADFVSTLMEKSNVITLDFCTSLLPLITNLLESRFDRHINIALEILLKLLKTFGTMIYSTVTASTSVGVDLHAEERLERCNMCFIELEKLKTLLPPITRCGGTIGKCAQDLNLFLQDINKMR</sequence>
<evidence type="ECO:0000256" key="7">
    <source>
        <dbReference type="HAMAP-Rule" id="MF_03022"/>
    </source>
</evidence>
<dbReference type="InterPro" id="IPR020472">
    <property type="entry name" value="WD40_PAC1"/>
</dbReference>
<dbReference type="PROSITE" id="PS00678">
    <property type="entry name" value="WD_REPEATS_1"/>
    <property type="match status" value="2"/>
</dbReference>
<dbReference type="Gene3D" id="2.130.10.10">
    <property type="entry name" value="YVTN repeat-like/Quinoprotein amine dehydrogenase"/>
    <property type="match status" value="2"/>
</dbReference>
<dbReference type="AlphaFoldDB" id="A0A9Q0CHU6"/>
<keyword evidence="5" id="KW-0677">Repeat</keyword>
<dbReference type="HAMAP" id="MF_03022">
    <property type="entry name" value="Katanin_p80_B1"/>
    <property type="match status" value="1"/>
</dbReference>
<dbReference type="PANTHER" id="PTHR19845:SF14">
    <property type="entry name" value="KATANIN P80 WD40 REPEAT-CONTAINING SUBUNIT B1 HOMOLOG"/>
    <property type="match status" value="1"/>
</dbReference>
<dbReference type="InterPro" id="IPR019775">
    <property type="entry name" value="WD40_repeat_CS"/>
</dbReference>
<dbReference type="Pfam" id="PF00400">
    <property type="entry name" value="WD40"/>
    <property type="match status" value="5"/>
</dbReference>
<dbReference type="GO" id="GO:0051013">
    <property type="term" value="P:microtubule severing"/>
    <property type="evidence" value="ECO:0007669"/>
    <property type="project" value="UniProtKB-UniRule"/>
</dbReference>
<feature type="compositionally biased region" description="Basic and acidic residues" evidence="9">
    <location>
        <begin position="519"/>
        <end position="530"/>
    </location>
</feature>
<dbReference type="InterPro" id="IPR028021">
    <property type="entry name" value="Katanin_C-terminal"/>
</dbReference>
<dbReference type="Pfam" id="PF13925">
    <property type="entry name" value="Katanin_con80"/>
    <property type="match status" value="1"/>
</dbReference>
<dbReference type="SMART" id="SM00320">
    <property type="entry name" value="WD40"/>
    <property type="match status" value="6"/>
</dbReference>
<dbReference type="InterPro" id="IPR026962">
    <property type="entry name" value="KTNB1"/>
</dbReference>
<feature type="region of interest" description="Disordered" evidence="9">
    <location>
        <begin position="355"/>
        <end position="435"/>
    </location>
</feature>
<dbReference type="PRINTS" id="PR00320">
    <property type="entry name" value="GPROTEINBRPT"/>
</dbReference>
<feature type="compositionally biased region" description="Polar residues" evidence="9">
    <location>
        <begin position="563"/>
        <end position="572"/>
    </location>
</feature>
<evidence type="ECO:0000256" key="2">
    <source>
        <dbReference type="ARBA" id="ARBA00022490"/>
    </source>
</evidence>
<feature type="repeat" description="WD" evidence="8">
    <location>
        <begin position="12"/>
        <end position="54"/>
    </location>
</feature>
<evidence type="ECO:0000256" key="8">
    <source>
        <dbReference type="PROSITE-ProRule" id="PRU00221"/>
    </source>
</evidence>
<evidence type="ECO:0000313" key="11">
    <source>
        <dbReference type="EMBL" id="KAJ1694135.1"/>
    </source>
</evidence>
<dbReference type="InterPro" id="IPR015943">
    <property type="entry name" value="WD40/YVTN_repeat-like_dom_sf"/>
</dbReference>
<dbReference type="PANTHER" id="PTHR19845">
    <property type="entry name" value="KATANIN P80 SUBUNIT"/>
    <property type="match status" value="1"/>
</dbReference>
<feature type="repeat" description="WD" evidence="8">
    <location>
        <begin position="181"/>
        <end position="222"/>
    </location>
</feature>
<dbReference type="PROSITE" id="PS50294">
    <property type="entry name" value="WD_REPEATS_REGION"/>
    <property type="match status" value="4"/>
</dbReference>
<dbReference type="Proteomes" id="UP001151287">
    <property type="component" value="Unassembled WGS sequence"/>
</dbReference>
<feature type="compositionally biased region" description="Low complexity" evidence="9">
    <location>
        <begin position="362"/>
        <end position="375"/>
    </location>
</feature>
<dbReference type="EMBL" id="JAMQYH010000003">
    <property type="protein sequence ID" value="KAJ1694135.1"/>
    <property type="molecule type" value="Genomic_DNA"/>
</dbReference>
<evidence type="ECO:0000256" key="4">
    <source>
        <dbReference type="ARBA" id="ARBA00022701"/>
    </source>
</evidence>
<name>A0A9Q0CHU6_9POAL</name>
<dbReference type="GO" id="GO:0007019">
    <property type="term" value="P:microtubule depolymerization"/>
    <property type="evidence" value="ECO:0007669"/>
    <property type="project" value="TreeGrafter"/>
</dbReference>
<comment type="subcellular location">
    <subcellularLocation>
        <location evidence="1 7">Cytoplasm</location>
        <location evidence="1 7">Cytoskeleton</location>
    </subcellularLocation>
</comment>
<evidence type="ECO:0000259" key="10">
    <source>
        <dbReference type="Pfam" id="PF13925"/>
    </source>
</evidence>
<comment type="function">
    <text evidence="7">May participate in a complex which severs microtubules in an ATP-dependent manner. Microtubule severing may promote rapid reorganization of cellular microtubule arrays.</text>
</comment>
<feature type="compositionally biased region" description="Polar residues" evidence="9">
    <location>
        <begin position="411"/>
        <end position="431"/>
    </location>
</feature>
<feature type="repeat" description="WD" evidence="8">
    <location>
        <begin position="139"/>
        <end position="180"/>
    </location>
</feature>
<accession>A0A9Q0CHU6</accession>
<evidence type="ECO:0000256" key="6">
    <source>
        <dbReference type="ARBA" id="ARBA00023212"/>
    </source>
</evidence>
<evidence type="ECO:0000256" key="5">
    <source>
        <dbReference type="ARBA" id="ARBA00022737"/>
    </source>
</evidence>
<proteinExistence type="inferred from homology"/>
<gene>
    <name evidence="11" type="ORF">LUZ63_010833</name>
</gene>
<dbReference type="GO" id="GO:0008017">
    <property type="term" value="F:microtubule binding"/>
    <property type="evidence" value="ECO:0007669"/>
    <property type="project" value="UniProtKB-UniRule"/>
</dbReference>
<keyword evidence="12" id="KW-1185">Reference proteome</keyword>
<dbReference type="FunFam" id="2.130.10.10:FF:000626">
    <property type="entry name" value="Katanin p80 WD40 repeat-containing subunit B1 homolog"/>
    <property type="match status" value="1"/>
</dbReference>
<dbReference type="InterPro" id="IPR036322">
    <property type="entry name" value="WD40_repeat_dom_sf"/>
</dbReference>
<comment type="similarity">
    <text evidence="7">Belongs to the WD repeat KATNB1 family.</text>
</comment>
<protein>
    <recommendedName>
        <fullName evidence="7">Katanin p80 WD40 repeat-containing subunit B1 homolog</fullName>
    </recommendedName>
</protein>
<dbReference type="GO" id="GO:0008352">
    <property type="term" value="C:katanin complex"/>
    <property type="evidence" value="ECO:0007669"/>
    <property type="project" value="InterPro"/>
</dbReference>
<organism evidence="11 12">
    <name type="scientific">Rhynchospora breviuscula</name>
    <dbReference type="NCBI Taxonomy" id="2022672"/>
    <lineage>
        <taxon>Eukaryota</taxon>
        <taxon>Viridiplantae</taxon>
        <taxon>Streptophyta</taxon>
        <taxon>Embryophyta</taxon>
        <taxon>Tracheophyta</taxon>
        <taxon>Spermatophyta</taxon>
        <taxon>Magnoliopsida</taxon>
        <taxon>Liliopsida</taxon>
        <taxon>Poales</taxon>
        <taxon>Cyperaceae</taxon>
        <taxon>Cyperoideae</taxon>
        <taxon>Rhynchosporeae</taxon>
        <taxon>Rhynchospora</taxon>
    </lineage>
</organism>
<keyword evidence="3 8" id="KW-0853">WD repeat</keyword>
<comment type="caution">
    <text evidence="11">The sequence shown here is derived from an EMBL/GenBank/DDBJ whole genome shotgun (WGS) entry which is preliminary data.</text>
</comment>
<keyword evidence="2 7" id="KW-0963">Cytoplasm</keyword>
<dbReference type="GO" id="GO:0005737">
    <property type="term" value="C:cytoplasm"/>
    <property type="evidence" value="ECO:0007669"/>
    <property type="project" value="UniProtKB-UniRule"/>
</dbReference>
<evidence type="ECO:0000256" key="1">
    <source>
        <dbReference type="ARBA" id="ARBA00004245"/>
    </source>
</evidence>